<feature type="compositionally biased region" description="Polar residues" evidence="1">
    <location>
        <begin position="1"/>
        <end position="14"/>
    </location>
</feature>
<evidence type="ECO:0000256" key="1">
    <source>
        <dbReference type="SAM" id="MobiDB-lite"/>
    </source>
</evidence>
<feature type="region of interest" description="Disordered" evidence="1">
    <location>
        <begin position="1"/>
        <end position="40"/>
    </location>
</feature>
<evidence type="ECO:0000313" key="2">
    <source>
        <dbReference type="EMBL" id="KAJ5403794.1"/>
    </source>
</evidence>
<reference evidence="2" key="2">
    <citation type="journal article" date="2023" name="IMA Fungus">
        <title>Comparative genomic study of the Penicillium genus elucidates a diverse pangenome and 15 lateral gene transfer events.</title>
        <authorList>
            <person name="Petersen C."/>
            <person name="Sorensen T."/>
            <person name="Nielsen M.R."/>
            <person name="Sondergaard T.E."/>
            <person name="Sorensen J.L."/>
            <person name="Fitzpatrick D.A."/>
            <person name="Frisvad J.C."/>
            <person name="Nielsen K.L."/>
        </authorList>
    </citation>
    <scope>NUCLEOTIDE SEQUENCE</scope>
    <source>
        <strain evidence="2">IBT 29677</strain>
    </source>
</reference>
<sequence>MPSSPTTKPAQNSSEEARAHLAAPQTRRDNPQRDHNDSDVIHHVYFEDNESFFPPSWLGQAVDQSERRVSADSAASHGSLTVDPRDEGRPYGPAEKEHLD</sequence>
<comment type="caution">
    <text evidence="2">The sequence shown here is derived from an EMBL/GenBank/DDBJ whole genome shotgun (WGS) entry which is preliminary data.</text>
</comment>
<reference evidence="2" key="1">
    <citation type="submission" date="2022-12" db="EMBL/GenBank/DDBJ databases">
        <authorList>
            <person name="Petersen C."/>
        </authorList>
    </citation>
    <scope>NUCLEOTIDE SEQUENCE</scope>
    <source>
        <strain evidence="2">IBT 29677</strain>
    </source>
</reference>
<accession>A0A9W9W5C5</accession>
<feature type="region of interest" description="Disordered" evidence="1">
    <location>
        <begin position="62"/>
        <end position="100"/>
    </location>
</feature>
<dbReference type="RefSeq" id="XP_056491036.1">
    <property type="nucleotide sequence ID" value="XM_056628302.1"/>
</dbReference>
<gene>
    <name evidence="2" type="ORF">N7509_003665</name>
</gene>
<evidence type="ECO:0000313" key="3">
    <source>
        <dbReference type="Proteomes" id="UP001147747"/>
    </source>
</evidence>
<keyword evidence="3" id="KW-1185">Reference proteome</keyword>
<dbReference type="AlphaFoldDB" id="A0A9W9W5C5"/>
<dbReference type="GeneID" id="81367282"/>
<feature type="compositionally biased region" description="Basic and acidic residues" evidence="1">
    <location>
        <begin position="83"/>
        <end position="100"/>
    </location>
</feature>
<dbReference type="EMBL" id="JAPZBU010000005">
    <property type="protein sequence ID" value="KAJ5403794.1"/>
    <property type="molecule type" value="Genomic_DNA"/>
</dbReference>
<feature type="compositionally biased region" description="Basic and acidic residues" evidence="1">
    <location>
        <begin position="26"/>
        <end position="40"/>
    </location>
</feature>
<dbReference type="Proteomes" id="UP001147747">
    <property type="component" value="Unassembled WGS sequence"/>
</dbReference>
<protein>
    <submittedName>
        <fullName evidence="2">Uncharacterized protein</fullName>
    </submittedName>
</protein>
<organism evidence="2 3">
    <name type="scientific">Penicillium cosmopolitanum</name>
    <dbReference type="NCBI Taxonomy" id="1131564"/>
    <lineage>
        <taxon>Eukaryota</taxon>
        <taxon>Fungi</taxon>
        <taxon>Dikarya</taxon>
        <taxon>Ascomycota</taxon>
        <taxon>Pezizomycotina</taxon>
        <taxon>Eurotiomycetes</taxon>
        <taxon>Eurotiomycetidae</taxon>
        <taxon>Eurotiales</taxon>
        <taxon>Aspergillaceae</taxon>
        <taxon>Penicillium</taxon>
    </lineage>
</organism>
<proteinExistence type="predicted"/>
<name>A0A9W9W5C5_9EURO</name>
<dbReference type="OrthoDB" id="4475146at2759"/>